<evidence type="ECO:0000256" key="2">
    <source>
        <dbReference type="ARBA" id="ARBA00023295"/>
    </source>
</evidence>
<dbReference type="Gene3D" id="3.40.50.880">
    <property type="match status" value="1"/>
</dbReference>
<sequence>MFKKQCIVALFVAITGVCSAQSIEKEARAKMEKLEKLIKKAEKKKIDVLKEKTTIRTAEVFLKYANWDEKNIEVNKKAFELVPIYKKKAAELAQDLPDFERADVVKMLDKAIEEITLVSQGKIKRIPSPKVNWEQVEVEGDQLTYENRPVFLADYTWKPKTKELTEYHGNQDGFFITPSYVVKEDGTINPKKLEELKSKPNGSLGFIFMNHKSVPKWAEEKFGPGLKMREDTYTAYDIDNPGARDVQEKLIGGMVPYMAGKKFSELGYMMCNEPHFFTQGDKTKNKKLWASGGVSEYTIEKFRVWLSKKHKTITELNKVWETDFKSFETVEIEIPIDISLKGTPKWYDWAYFNMERVTEWYTFIKNTTQKYDANAKVHLKIMPNLWTDNQRIHGIDLEALTDLSGIIGNDSGAAHSKLWGKDLEWEKDYKFEWRELCMGFDFMKSVSPNKVNFNSELHYLSTVRSRDLYLDPAYARASFWLAHTYGMTASQIWYWPREANGAISKKAQNDKGYAGSNNQQPRVTNEVAMTMIDLNSFSEEIMAMQRQRKSLRLFYSKTSAINKAKHMDDVFELYEDLEFNGTPIGFVTKDIINKQENTNWDVVLVANTQFVTQEELDAVQSYLNKGGTVFIDKVSFKKNEYGQPLKSTLKASKGTLILVNSLEEMEHQAMELLAQKNLLSPVKVKEQNAIGQKGCLWKAITNKDGKYILSIVNVGKSSANLEISLKGAKKGTVCKDLLKGINVTNTPTLKPNEVFFVEVVDASK</sequence>
<dbReference type="RefSeq" id="WP_068826137.1">
    <property type="nucleotide sequence ID" value="NZ_CP014224.1"/>
</dbReference>
<dbReference type="CDD" id="cd03143">
    <property type="entry name" value="A4_beta-galactosidase_middle_domain"/>
    <property type="match status" value="1"/>
</dbReference>
<dbReference type="AlphaFoldDB" id="A0A1B1Y628"/>
<accession>A0A1B1Y628</accession>
<keyword evidence="2" id="KW-0326">Glycosidase</keyword>
<dbReference type="GO" id="GO:0009341">
    <property type="term" value="C:beta-galactosidase complex"/>
    <property type="evidence" value="ECO:0007669"/>
    <property type="project" value="InterPro"/>
</dbReference>
<reference evidence="6 7" key="1">
    <citation type="submission" date="2016-02" db="EMBL/GenBank/DDBJ databases">
        <authorList>
            <person name="Wen L."/>
            <person name="He K."/>
            <person name="Yang H."/>
        </authorList>
    </citation>
    <scope>NUCLEOTIDE SEQUENCE [LARGE SCALE GENOMIC DNA]</scope>
    <source>
        <strain evidence="6 7">CZ1127</strain>
    </source>
</reference>
<dbReference type="InterPro" id="IPR017853">
    <property type="entry name" value="GH"/>
</dbReference>
<evidence type="ECO:0000259" key="5">
    <source>
        <dbReference type="Pfam" id="PF02449"/>
    </source>
</evidence>
<evidence type="ECO:0000313" key="7">
    <source>
        <dbReference type="Proteomes" id="UP000092967"/>
    </source>
</evidence>
<dbReference type="Proteomes" id="UP000092967">
    <property type="component" value="Chromosome"/>
</dbReference>
<protein>
    <recommendedName>
        <fullName evidence="5">Glycoside hydrolase family 42 N-terminal domain-containing protein</fullName>
    </recommendedName>
</protein>
<evidence type="ECO:0000256" key="1">
    <source>
        <dbReference type="ARBA" id="ARBA00022801"/>
    </source>
</evidence>
<dbReference type="GO" id="GO:0004565">
    <property type="term" value="F:beta-galactosidase activity"/>
    <property type="evidence" value="ECO:0007669"/>
    <property type="project" value="InterPro"/>
</dbReference>
<dbReference type="SUPFAM" id="SSF51445">
    <property type="entry name" value="(Trans)glycosidases"/>
    <property type="match status" value="1"/>
</dbReference>
<dbReference type="InterPro" id="IPR029062">
    <property type="entry name" value="Class_I_gatase-like"/>
</dbReference>
<name>A0A1B1Y628_9FLAO</name>
<keyword evidence="7" id="KW-1185">Reference proteome</keyword>
<feature type="chain" id="PRO_5008532526" description="Glycoside hydrolase family 42 N-terminal domain-containing protein" evidence="4">
    <location>
        <begin position="21"/>
        <end position="764"/>
    </location>
</feature>
<dbReference type="OrthoDB" id="1387316at2"/>
<gene>
    <name evidence="6" type="ORF">AXE80_08050</name>
</gene>
<keyword evidence="4" id="KW-0732">Signal</keyword>
<organism evidence="6 7">
    <name type="scientific">Wenyingzhuangia fucanilytica</name>
    <dbReference type="NCBI Taxonomy" id="1790137"/>
    <lineage>
        <taxon>Bacteria</taxon>
        <taxon>Pseudomonadati</taxon>
        <taxon>Bacteroidota</taxon>
        <taxon>Flavobacteriia</taxon>
        <taxon>Flavobacteriales</taxon>
        <taxon>Flavobacteriaceae</taxon>
        <taxon>Wenyingzhuangia</taxon>
    </lineage>
</organism>
<dbReference type="Gene3D" id="3.20.20.80">
    <property type="entry name" value="Glycosidases"/>
    <property type="match status" value="1"/>
</dbReference>
<feature type="signal peptide" evidence="4">
    <location>
        <begin position="1"/>
        <end position="20"/>
    </location>
</feature>
<dbReference type="InterPro" id="IPR013529">
    <property type="entry name" value="Glyco_hydro_42_N"/>
</dbReference>
<evidence type="ECO:0000313" key="6">
    <source>
        <dbReference type="EMBL" id="ANW96232.1"/>
    </source>
</evidence>
<dbReference type="KEGG" id="wfu:AXE80_08050"/>
<feature type="domain" description="Glycoside hydrolase family 42 N-terminal" evidence="5">
    <location>
        <begin position="296"/>
        <end position="400"/>
    </location>
</feature>
<proteinExistence type="predicted"/>
<dbReference type="STRING" id="1790137.AXE80_08050"/>
<feature type="coiled-coil region" evidence="3">
    <location>
        <begin position="20"/>
        <end position="51"/>
    </location>
</feature>
<dbReference type="EMBL" id="CP014224">
    <property type="protein sequence ID" value="ANW96232.1"/>
    <property type="molecule type" value="Genomic_DNA"/>
</dbReference>
<dbReference type="Pfam" id="PF02449">
    <property type="entry name" value="Glyco_hydro_42"/>
    <property type="match status" value="1"/>
</dbReference>
<keyword evidence="3" id="KW-0175">Coiled coil</keyword>
<evidence type="ECO:0000256" key="3">
    <source>
        <dbReference type="SAM" id="Coils"/>
    </source>
</evidence>
<keyword evidence="1" id="KW-0378">Hydrolase</keyword>
<dbReference type="GO" id="GO:0005975">
    <property type="term" value="P:carbohydrate metabolic process"/>
    <property type="evidence" value="ECO:0007669"/>
    <property type="project" value="InterPro"/>
</dbReference>
<evidence type="ECO:0000256" key="4">
    <source>
        <dbReference type="SAM" id="SignalP"/>
    </source>
</evidence>